<organism evidence="3">
    <name type="scientific">viral metagenome</name>
    <dbReference type="NCBI Taxonomy" id="1070528"/>
    <lineage>
        <taxon>unclassified sequences</taxon>
        <taxon>metagenomes</taxon>
        <taxon>organismal metagenomes</taxon>
    </lineage>
</organism>
<evidence type="ECO:0000256" key="1">
    <source>
        <dbReference type="SAM" id="Phobius"/>
    </source>
</evidence>
<dbReference type="InterPro" id="IPR043915">
    <property type="entry name" value="P9_TM"/>
</dbReference>
<feature type="domain" description="Minor capsid protein P9 transmembrane helices" evidence="2">
    <location>
        <begin position="35"/>
        <end position="102"/>
    </location>
</feature>
<keyword evidence="1" id="KW-1133">Transmembrane helix</keyword>
<dbReference type="AlphaFoldDB" id="A0A6C0EXD7"/>
<evidence type="ECO:0000259" key="2">
    <source>
        <dbReference type="Pfam" id="PF19066"/>
    </source>
</evidence>
<protein>
    <recommendedName>
        <fullName evidence="2">Minor capsid protein P9 transmembrane helices domain-containing protein</fullName>
    </recommendedName>
</protein>
<name>A0A6C0EXD7_9ZZZZ</name>
<evidence type="ECO:0000313" key="3">
    <source>
        <dbReference type="EMBL" id="QHT31905.1"/>
    </source>
</evidence>
<keyword evidence="1" id="KW-0812">Transmembrane</keyword>
<dbReference type="EMBL" id="MN738926">
    <property type="protein sequence ID" value="QHT31905.1"/>
    <property type="molecule type" value="Genomic_DNA"/>
</dbReference>
<reference evidence="3" key="1">
    <citation type="journal article" date="2020" name="Nature">
        <title>Giant virus diversity and host interactions through global metagenomics.</title>
        <authorList>
            <person name="Schulz F."/>
            <person name="Roux S."/>
            <person name="Paez-Espino D."/>
            <person name="Jungbluth S."/>
            <person name="Walsh D.A."/>
            <person name="Denef V.J."/>
            <person name="McMahon K.D."/>
            <person name="Konstantinidis K.T."/>
            <person name="Eloe-Fadrosh E.A."/>
            <person name="Kyrpides N.C."/>
            <person name="Woyke T."/>
        </authorList>
    </citation>
    <scope>NUCLEOTIDE SEQUENCE</scope>
    <source>
        <strain evidence="3">GVMAG-M-3300009155-48</strain>
    </source>
</reference>
<dbReference type="Pfam" id="PF19066">
    <property type="entry name" value="P9_TM"/>
    <property type="match status" value="1"/>
</dbReference>
<feature type="transmembrane region" description="Helical" evidence="1">
    <location>
        <begin position="64"/>
        <end position="81"/>
    </location>
</feature>
<sequence length="268" mass="31143">MSNIETVDKKIINDDETYYSNISPEQKKKEEIVPFWTENPNVLFQQKYFFEFFPTENMSYSQKLNAVSRMVLFLTIISFIFTKSINLLIISAITLFFIFVLFYYKEQEKLKLKLQNKTIDLEKTMEGFDNIAIDTLRQNNIKIPDKVFEPPSSHNPFSNVLMSDYDYNVHKKPAAPAFNTNVNNDILDQAKQLVREANPDQPDISDKLFKDLGEQFVFEQSLRPFHSNPSTTIPNDQQGFAEFCYGSMVSCKEGNMFACARNLARHTN</sequence>
<accession>A0A6C0EXD7</accession>
<feature type="transmembrane region" description="Helical" evidence="1">
    <location>
        <begin position="87"/>
        <end position="104"/>
    </location>
</feature>
<keyword evidence="1" id="KW-0472">Membrane</keyword>
<proteinExistence type="predicted"/>